<dbReference type="Pfam" id="PF10270">
    <property type="entry name" value="MMgT"/>
    <property type="match status" value="1"/>
</dbReference>
<sequence>MSTSTTSTGRILLVVSVLGLLHAAFSSYEHLSRLKAAGTPAQLPTVDVMAEAVVSLLIFTIGAALWSPPLKPNTWASEMAHRTIDQMDTRIGFVTFGHRGKFLLGKGKS</sequence>
<evidence type="ECO:0000313" key="7">
    <source>
        <dbReference type="EMBL" id="KZP01473.1"/>
    </source>
</evidence>
<comment type="subcellular location">
    <subcellularLocation>
        <location evidence="1">Endomembrane system</location>
        <topology evidence="1">Multi-pass membrane protein</topology>
    </subcellularLocation>
</comment>
<feature type="transmembrane region" description="Helical" evidence="6">
    <location>
        <begin position="50"/>
        <end position="67"/>
    </location>
</feature>
<reference evidence="7 8" key="1">
    <citation type="journal article" date="2016" name="Mol. Biol. Evol.">
        <title>Comparative Genomics of Early-Diverging Mushroom-Forming Fungi Provides Insights into the Origins of Lignocellulose Decay Capabilities.</title>
        <authorList>
            <person name="Nagy L.G."/>
            <person name="Riley R."/>
            <person name="Tritt A."/>
            <person name="Adam C."/>
            <person name="Daum C."/>
            <person name="Floudas D."/>
            <person name="Sun H."/>
            <person name="Yadav J.S."/>
            <person name="Pangilinan J."/>
            <person name="Larsson K.H."/>
            <person name="Matsuura K."/>
            <person name="Barry K."/>
            <person name="Labutti K."/>
            <person name="Kuo R."/>
            <person name="Ohm R.A."/>
            <person name="Bhattacharya S.S."/>
            <person name="Shirouzu T."/>
            <person name="Yoshinaga Y."/>
            <person name="Martin F.M."/>
            <person name="Grigoriev I.V."/>
            <person name="Hibbett D.S."/>
        </authorList>
    </citation>
    <scope>NUCLEOTIDE SEQUENCE [LARGE SCALE GENOMIC DNA]</scope>
    <source>
        <strain evidence="7 8">TUFC12733</strain>
    </source>
</reference>
<dbReference type="AlphaFoldDB" id="A0A167S0X3"/>
<accession>A0A167S0X3</accession>
<proteinExistence type="inferred from homology"/>
<evidence type="ECO:0000256" key="4">
    <source>
        <dbReference type="ARBA" id="ARBA00022989"/>
    </source>
</evidence>
<dbReference type="EMBL" id="KV417266">
    <property type="protein sequence ID" value="KZP01473.1"/>
    <property type="molecule type" value="Genomic_DNA"/>
</dbReference>
<protein>
    <recommendedName>
        <fullName evidence="9">Magnesium transporter</fullName>
    </recommendedName>
</protein>
<evidence type="ECO:0000313" key="8">
    <source>
        <dbReference type="Proteomes" id="UP000076738"/>
    </source>
</evidence>
<dbReference type="GO" id="GO:0012505">
    <property type="term" value="C:endomembrane system"/>
    <property type="evidence" value="ECO:0007669"/>
    <property type="project" value="UniProtKB-SubCell"/>
</dbReference>
<gene>
    <name evidence="7" type="ORF">CALVIDRAFT_594187</name>
</gene>
<dbReference type="InterPro" id="IPR018937">
    <property type="entry name" value="MMgT"/>
</dbReference>
<name>A0A167S0X3_CALVF</name>
<evidence type="ECO:0008006" key="9">
    <source>
        <dbReference type="Google" id="ProtNLM"/>
    </source>
</evidence>
<keyword evidence="5 6" id="KW-0472">Membrane</keyword>
<keyword evidence="4 6" id="KW-1133">Transmembrane helix</keyword>
<comment type="similarity">
    <text evidence="2">Belongs to the membrane magnesium transporter (TC 1.A.67) family.</text>
</comment>
<keyword evidence="3 6" id="KW-0812">Transmembrane</keyword>
<evidence type="ECO:0000256" key="6">
    <source>
        <dbReference type="SAM" id="Phobius"/>
    </source>
</evidence>
<dbReference type="Proteomes" id="UP000076738">
    <property type="component" value="Unassembled WGS sequence"/>
</dbReference>
<dbReference type="OrthoDB" id="44756at2759"/>
<evidence type="ECO:0000256" key="5">
    <source>
        <dbReference type="ARBA" id="ARBA00023136"/>
    </source>
</evidence>
<keyword evidence="8" id="KW-1185">Reference proteome</keyword>
<organism evidence="7 8">
    <name type="scientific">Calocera viscosa (strain TUFC12733)</name>
    <dbReference type="NCBI Taxonomy" id="1330018"/>
    <lineage>
        <taxon>Eukaryota</taxon>
        <taxon>Fungi</taxon>
        <taxon>Dikarya</taxon>
        <taxon>Basidiomycota</taxon>
        <taxon>Agaricomycotina</taxon>
        <taxon>Dacrymycetes</taxon>
        <taxon>Dacrymycetales</taxon>
        <taxon>Dacrymycetaceae</taxon>
        <taxon>Calocera</taxon>
    </lineage>
</organism>
<evidence type="ECO:0000256" key="3">
    <source>
        <dbReference type="ARBA" id="ARBA00022692"/>
    </source>
</evidence>
<evidence type="ECO:0000256" key="2">
    <source>
        <dbReference type="ARBA" id="ARBA00006109"/>
    </source>
</evidence>
<evidence type="ECO:0000256" key="1">
    <source>
        <dbReference type="ARBA" id="ARBA00004127"/>
    </source>
</evidence>
<dbReference type="STRING" id="1330018.A0A167S0X3"/>